<feature type="compositionally biased region" description="Basic and acidic residues" evidence="3">
    <location>
        <begin position="110"/>
        <end position="138"/>
    </location>
</feature>
<dbReference type="Proteomes" id="UP000521199">
    <property type="component" value="Unassembled WGS sequence"/>
</dbReference>
<organism evidence="6 7">
    <name type="scientific">Chiayiivirga flava</name>
    <dbReference type="NCBI Taxonomy" id="659595"/>
    <lineage>
        <taxon>Bacteria</taxon>
        <taxon>Pseudomonadati</taxon>
        <taxon>Pseudomonadota</taxon>
        <taxon>Gammaproteobacteria</taxon>
        <taxon>Lysobacterales</taxon>
        <taxon>Lysobacteraceae</taxon>
        <taxon>Chiayiivirga</taxon>
    </lineage>
</organism>
<feature type="chain" id="PRO_5030742037" evidence="4">
    <location>
        <begin position="21"/>
        <end position="138"/>
    </location>
</feature>
<sequence>MNRYVITAAAALLVAGTAHAGQAPRAERDAPSAQTSPLTVAGSERSRRVVAREVCEDVEVTERRERDGNVGGTVAGAVIGGLLGNQVGSGSGRKAATVAGAVAGGVAGNRIDRNHDGGKRRTHVERECRTVYEEPRYR</sequence>
<evidence type="ECO:0000313" key="7">
    <source>
        <dbReference type="Proteomes" id="UP000521199"/>
    </source>
</evidence>
<dbReference type="PANTHER" id="PTHR35603:SF2">
    <property type="entry name" value="OUTER MEMBRANE LIPOPROTEIN"/>
    <property type="match status" value="1"/>
</dbReference>
<feature type="domain" description="Glycine zipper 2TM" evidence="5">
    <location>
        <begin position="71"/>
        <end position="111"/>
    </location>
</feature>
<evidence type="ECO:0000256" key="4">
    <source>
        <dbReference type="SAM" id="SignalP"/>
    </source>
</evidence>
<dbReference type="GO" id="GO:0019867">
    <property type="term" value="C:outer membrane"/>
    <property type="evidence" value="ECO:0007669"/>
    <property type="project" value="InterPro"/>
</dbReference>
<feature type="region of interest" description="Disordered" evidence="3">
    <location>
        <begin position="23"/>
        <end position="46"/>
    </location>
</feature>
<evidence type="ECO:0000256" key="1">
    <source>
        <dbReference type="ARBA" id="ARBA00004370"/>
    </source>
</evidence>
<dbReference type="InterPro" id="IPR008816">
    <property type="entry name" value="Gly_zipper_2TM_dom"/>
</dbReference>
<proteinExistence type="predicted"/>
<feature type="region of interest" description="Disordered" evidence="3">
    <location>
        <begin position="107"/>
        <end position="138"/>
    </location>
</feature>
<evidence type="ECO:0000259" key="5">
    <source>
        <dbReference type="Pfam" id="PF05433"/>
    </source>
</evidence>
<comment type="subcellular location">
    <subcellularLocation>
        <location evidence="1">Membrane</location>
    </subcellularLocation>
</comment>
<evidence type="ECO:0000256" key="2">
    <source>
        <dbReference type="ARBA" id="ARBA00023136"/>
    </source>
</evidence>
<evidence type="ECO:0000313" key="6">
    <source>
        <dbReference type="EMBL" id="MBB5206617.1"/>
    </source>
</evidence>
<evidence type="ECO:0000256" key="3">
    <source>
        <dbReference type="SAM" id="MobiDB-lite"/>
    </source>
</evidence>
<dbReference type="AlphaFoldDB" id="A0A7W8FXR3"/>
<keyword evidence="2" id="KW-0472">Membrane</keyword>
<keyword evidence="7" id="KW-1185">Reference proteome</keyword>
<name>A0A7W8FXR3_9GAMM</name>
<accession>A0A7W8FXR3</accession>
<gene>
    <name evidence="6" type="ORF">HNQ52_000133</name>
</gene>
<keyword evidence="4" id="KW-0732">Signal</keyword>
<dbReference type="EMBL" id="JACHHP010000001">
    <property type="protein sequence ID" value="MBB5206617.1"/>
    <property type="molecule type" value="Genomic_DNA"/>
</dbReference>
<dbReference type="InterPro" id="IPR051407">
    <property type="entry name" value="Bact_OM_lipoprot/Surf_antigen"/>
</dbReference>
<reference evidence="6 7" key="1">
    <citation type="submission" date="2020-08" db="EMBL/GenBank/DDBJ databases">
        <title>Genomic Encyclopedia of Type Strains, Phase IV (KMG-IV): sequencing the most valuable type-strain genomes for metagenomic binning, comparative biology and taxonomic classification.</title>
        <authorList>
            <person name="Goeker M."/>
        </authorList>
    </citation>
    <scope>NUCLEOTIDE SEQUENCE [LARGE SCALE GENOMIC DNA]</scope>
    <source>
        <strain evidence="6 7">DSM 24163</strain>
    </source>
</reference>
<feature type="signal peptide" evidence="4">
    <location>
        <begin position="1"/>
        <end position="20"/>
    </location>
</feature>
<dbReference type="Pfam" id="PF05433">
    <property type="entry name" value="Rick_17kDa_Anti"/>
    <property type="match status" value="1"/>
</dbReference>
<protein>
    <submittedName>
        <fullName evidence="6">Uncharacterized protein YcfJ</fullName>
    </submittedName>
</protein>
<comment type="caution">
    <text evidence="6">The sequence shown here is derived from an EMBL/GenBank/DDBJ whole genome shotgun (WGS) entry which is preliminary data.</text>
</comment>
<dbReference type="PANTHER" id="PTHR35603">
    <property type="match status" value="1"/>
</dbReference>